<evidence type="ECO:0000313" key="6">
    <source>
        <dbReference type="Proteomes" id="UP000435112"/>
    </source>
</evidence>
<dbReference type="EMBL" id="QXFU01000584">
    <property type="protein sequence ID" value="KAE9028575.1"/>
    <property type="molecule type" value="Genomic_DNA"/>
</dbReference>
<proteinExistence type="predicted"/>
<dbReference type="AlphaFoldDB" id="A0A6A3JPQ6"/>
<name>A0A6A3JPQ6_9STRA</name>
<dbReference type="Proteomes" id="UP000434957">
    <property type="component" value="Unassembled WGS sequence"/>
</dbReference>
<evidence type="ECO:0000313" key="1">
    <source>
        <dbReference type="EMBL" id="KAE8993563.1"/>
    </source>
</evidence>
<evidence type="ECO:0000313" key="2">
    <source>
        <dbReference type="EMBL" id="KAE9028575.1"/>
    </source>
</evidence>
<evidence type="ECO:0000313" key="4">
    <source>
        <dbReference type="Proteomes" id="UP000429607"/>
    </source>
</evidence>
<dbReference type="Proteomes" id="UP000429607">
    <property type="component" value="Unassembled WGS sequence"/>
</dbReference>
<gene>
    <name evidence="1" type="ORF">PR001_g20637</name>
    <name evidence="2" type="ORF">PR002_g10365</name>
    <name evidence="3" type="ORF">PR003_g11088</name>
</gene>
<comment type="caution">
    <text evidence="1">The sequence shown here is derived from an EMBL/GenBank/DDBJ whole genome shotgun (WGS) entry which is preliminary data.</text>
</comment>
<dbReference type="EMBL" id="QXFV01002059">
    <property type="protein sequence ID" value="KAE8993563.1"/>
    <property type="molecule type" value="Genomic_DNA"/>
</dbReference>
<organism evidence="1 4">
    <name type="scientific">Phytophthora rubi</name>
    <dbReference type="NCBI Taxonomy" id="129364"/>
    <lineage>
        <taxon>Eukaryota</taxon>
        <taxon>Sar</taxon>
        <taxon>Stramenopiles</taxon>
        <taxon>Oomycota</taxon>
        <taxon>Peronosporomycetes</taxon>
        <taxon>Peronosporales</taxon>
        <taxon>Peronosporaceae</taxon>
        <taxon>Phytophthora</taxon>
    </lineage>
</organism>
<dbReference type="EMBL" id="QXFT01000626">
    <property type="protein sequence ID" value="KAE9339292.1"/>
    <property type="molecule type" value="Genomic_DNA"/>
</dbReference>
<keyword evidence="5" id="KW-1185">Reference proteome</keyword>
<accession>A0A6A3JPQ6</accession>
<reference evidence="4 6" key="1">
    <citation type="submission" date="2018-09" db="EMBL/GenBank/DDBJ databases">
        <title>Genomic investigation of the strawberry pathogen Phytophthora fragariae indicates pathogenicity is determined by transcriptional variation in three key races.</title>
        <authorList>
            <person name="Adams T.M."/>
            <person name="Armitage A.D."/>
            <person name="Sobczyk M.K."/>
            <person name="Bates H.J."/>
            <person name="Dunwell J.M."/>
            <person name="Nellist C.F."/>
            <person name="Harrison R.J."/>
        </authorList>
    </citation>
    <scope>NUCLEOTIDE SEQUENCE [LARGE SCALE GENOMIC DNA]</scope>
    <source>
        <strain evidence="1 4">SCRP249</strain>
        <strain evidence="2 6">SCRP324</strain>
        <strain evidence="3 5">SCRP333</strain>
    </source>
</reference>
<evidence type="ECO:0000313" key="3">
    <source>
        <dbReference type="EMBL" id="KAE9339292.1"/>
    </source>
</evidence>
<sequence length="51" mass="5641">MFRAVLGFITMATYSSSRLGWIWCRFPSNLSSTLSCQGQPSTYQISSRGGC</sequence>
<evidence type="ECO:0000313" key="5">
    <source>
        <dbReference type="Proteomes" id="UP000434957"/>
    </source>
</evidence>
<dbReference type="Proteomes" id="UP000435112">
    <property type="component" value="Unassembled WGS sequence"/>
</dbReference>
<protein>
    <submittedName>
        <fullName evidence="1">Uncharacterized protein</fullName>
    </submittedName>
</protein>